<dbReference type="Gene3D" id="1.25.40.10">
    <property type="entry name" value="Tetratricopeptide repeat domain"/>
    <property type="match status" value="1"/>
</dbReference>
<dbReference type="Gene3D" id="3.20.20.70">
    <property type="entry name" value="Aldolase class I"/>
    <property type="match status" value="1"/>
</dbReference>
<reference evidence="6 7" key="1">
    <citation type="journal article" date="2011" name="J. Bacteriol.">
        <title>Complete genome sequence of the cellulose-degrading bacterium Cellulosilyticum lentocellum.</title>
        <authorList>
            <consortium name="US DOE Joint Genome Institute"/>
            <person name="Miller D.A."/>
            <person name="Suen G."/>
            <person name="Bruce D."/>
            <person name="Copeland A."/>
            <person name="Cheng J.F."/>
            <person name="Detter C."/>
            <person name="Goodwin L.A."/>
            <person name="Han C.S."/>
            <person name="Hauser L.J."/>
            <person name="Land M.L."/>
            <person name="Lapidus A."/>
            <person name="Lucas S."/>
            <person name="Meincke L."/>
            <person name="Pitluck S."/>
            <person name="Tapia R."/>
            <person name="Teshima H."/>
            <person name="Woyke T."/>
            <person name="Fox B.G."/>
            <person name="Angert E.R."/>
            <person name="Currie C.R."/>
        </authorList>
    </citation>
    <scope>NUCLEOTIDE SEQUENCE [LARGE SCALE GENOMIC DNA]</scope>
    <source>
        <strain evidence="7">ATCC 49066 / DSM 5427 / NCIMB 11756 / RHM5</strain>
    </source>
</reference>
<dbReference type="PROSITE" id="PS51918">
    <property type="entry name" value="RADICAL_SAM"/>
    <property type="match status" value="1"/>
</dbReference>
<dbReference type="InterPro" id="IPR006638">
    <property type="entry name" value="Elp3/MiaA/NifB-like_rSAM"/>
</dbReference>
<evidence type="ECO:0000259" key="5">
    <source>
        <dbReference type="PROSITE" id="PS51918"/>
    </source>
</evidence>
<dbReference type="SFLD" id="SFLDS00029">
    <property type="entry name" value="Radical_SAM"/>
    <property type="match status" value="1"/>
</dbReference>
<dbReference type="STRING" id="642492.Clole_0089"/>
<organism evidence="6 7">
    <name type="scientific">Cellulosilyticum lentocellum (strain ATCC 49066 / DSM 5427 / NCIMB 11756 / RHM5)</name>
    <name type="common">Clostridium lentocellum</name>
    <dbReference type="NCBI Taxonomy" id="642492"/>
    <lineage>
        <taxon>Bacteria</taxon>
        <taxon>Bacillati</taxon>
        <taxon>Bacillota</taxon>
        <taxon>Clostridia</taxon>
        <taxon>Lachnospirales</taxon>
        <taxon>Cellulosilyticaceae</taxon>
        <taxon>Cellulosilyticum</taxon>
    </lineage>
</organism>
<dbReference type="Pfam" id="PF13186">
    <property type="entry name" value="SPASM"/>
    <property type="match status" value="1"/>
</dbReference>
<keyword evidence="1" id="KW-0949">S-adenosyl-L-methionine</keyword>
<sequence length="506" mass="57294">MEKPITAVWEITMGCNMQCKHCGSSCTSALQGELSTDEALTLCAEIGELGLEWITLSGGEPTTRNDWHKIAKALNENGVVPNMITNGWAFSEEEACKAEEAGINTIAISIDGLQQSHDYIRKEGSFERSMKAFEYLKHTSVHTAAITTIHNKNIHELHQIKEILIDKGVERWQLQIGLPMGNMAHHKELVTPPQIINEIIDFAYEETQKGDIIIDLADCIGYFNAKELIVREKNSGNLGYGWDGCGAGRYNLGILHNGDIIGCVSIRDKELIEGNIRSESLRSIWEREDAFSWNRQLTKDKLKGHCKKCRYGAICKGGCTNSRLVHKGSIYEENKYCSYGMVMDQAEAVLRNVENPSELLEKAMKFLLNEKHQLAETALSLYLEYEPNDIEAQKNYGYIQFMLENYEESKRCNEVILKVNPKDVYALKGLGLALAKMGEVEAGIEHLKKAIEYTDHSFLDPYYDLAVILVENNYEEEAKTLIKETTLKYKEFKTYQQMFNEKLGVS</sequence>
<dbReference type="CDD" id="cd01335">
    <property type="entry name" value="Radical_SAM"/>
    <property type="match status" value="1"/>
</dbReference>
<dbReference type="InterPro" id="IPR023885">
    <property type="entry name" value="4Fe4S-binding_SPASM_dom"/>
</dbReference>
<dbReference type="AlphaFoldDB" id="F2JGF4"/>
<dbReference type="eggNOG" id="COG0457">
    <property type="taxonomic scope" value="Bacteria"/>
</dbReference>
<accession>F2JGF4</accession>
<dbReference type="SMART" id="SM00729">
    <property type="entry name" value="Elp3"/>
    <property type="match status" value="1"/>
</dbReference>
<name>F2JGF4_CELLD</name>
<dbReference type="EMBL" id="CP002582">
    <property type="protein sequence ID" value="ADZ81849.1"/>
    <property type="molecule type" value="Genomic_DNA"/>
</dbReference>
<evidence type="ECO:0000313" key="7">
    <source>
        <dbReference type="Proteomes" id="UP000008467"/>
    </source>
</evidence>
<protein>
    <submittedName>
        <fullName evidence="6">Radical SAM domain protein</fullName>
    </submittedName>
</protein>
<keyword evidence="2" id="KW-0479">Metal-binding</keyword>
<dbReference type="SMART" id="SM00028">
    <property type="entry name" value="TPR"/>
    <property type="match status" value="3"/>
</dbReference>
<dbReference type="InterPro" id="IPR007197">
    <property type="entry name" value="rSAM"/>
</dbReference>
<dbReference type="KEGG" id="cle:Clole_0089"/>
<evidence type="ECO:0000256" key="4">
    <source>
        <dbReference type="ARBA" id="ARBA00023014"/>
    </source>
</evidence>
<dbReference type="SFLD" id="SFLDG01386">
    <property type="entry name" value="main_SPASM_domain-containing"/>
    <property type="match status" value="1"/>
</dbReference>
<dbReference type="PANTHER" id="PTHR11228">
    <property type="entry name" value="RADICAL SAM DOMAIN PROTEIN"/>
    <property type="match status" value="1"/>
</dbReference>
<proteinExistence type="predicted"/>
<dbReference type="GO" id="GO:0003824">
    <property type="term" value="F:catalytic activity"/>
    <property type="evidence" value="ECO:0007669"/>
    <property type="project" value="InterPro"/>
</dbReference>
<evidence type="ECO:0000256" key="2">
    <source>
        <dbReference type="ARBA" id="ARBA00022723"/>
    </source>
</evidence>
<dbReference type="SUPFAM" id="SSF102114">
    <property type="entry name" value="Radical SAM enzymes"/>
    <property type="match status" value="1"/>
</dbReference>
<dbReference type="eggNOG" id="COG0535">
    <property type="taxonomic scope" value="Bacteria"/>
</dbReference>
<evidence type="ECO:0000256" key="1">
    <source>
        <dbReference type="ARBA" id="ARBA00022691"/>
    </source>
</evidence>
<dbReference type="InterPro" id="IPR013785">
    <property type="entry name" value="Aldolase_TIM"/>
</dbReference>
<dbReference type="InterPro" id="IPR058240">
    <property type="entry name" value="rSAM_sf"/>
</dbReference>
<feature type="domain" description="Radical SAM core" evidence="5">
    <location>
        <begin position="1"/>
        <end position="224"/>
    </location>
</feature>
<dbReference type="InterPro" id="IPR050377">
    <property type="entry name" value="Radical_SAM_PqqE_MftC-like"/>
</dbReference>
<dbReference type="GO" id="GO:0051536">
    <property type="term" value="F:iron-sulfur cluster binding"/>
    <property type="evidence" value="ECO:0007669"/>
    <property type="project" value="UniProtKB-KW"/>
</dbReference>
<dbReference type="InterPro" id="IPR019734">
    <property type="entry name" value="TPR_rpt"/>
</dbReference>
<keyword evidence="3" id="KW-0408">Iron</keyword>
<keyword evidence="4" id="KW-0411">Iron-sulfur</keyword>
<evidence type="ECO:0000313" key="6">
    <source>
        <dbReference type="EMBL" id="ADZ81849.1"/>
    </source>
</evidence>
<dbReference type="SFLD" id="SFLDG01067">
    <property type="entry name" value="SPASM/twitch_domain_containing"/>
    <property type="match status" value="1"/>
</dbReference>
<dbReference type="Proteomes" id="UP000008467">
    <property type="component" value="Chromosome"/>
</dbReference>
<dbReference type="HOGENOM" id="CLU_009273_4_2_9"/>
<evidence type="ECO:0000256" key="3">
    <source>
        <dbReference type="ARBA" id="ARBA00023004"/>
    </source>
</evidence>
<dbReference type="InterPro" id="IPR011990">
    <property type="entry name" value="TPR-like_helical_dom_sf"/>
</dbReference>
<dbReference type="SUPFAM" id="SSF48452">
    <property type="entry name" value="TPR-like"/>
    <property type="match status" value="1"/>
</dbReference>
<dbReference type="NCBIfam" id="TIGR04085">
    <property type="entry name" value="rSAM_more_4Fe4S"/>
    <property type="match status" value="1"/>
</dbReference>
<dbReference type="Pfam" id="PF04055">
    <property type="entry name" value="Radical_SAM"/>
    <property type="match status" value="1"/>
</dbReference>
<dbReference type="PANTHER" id="PTHR11228:SF7">
    <property type="entry name" value="PQQA PEPTIDE CYCLASE"/>
    <property type="match status" value="1"/>
</dbReference>
<keyword evidence="7" id="KW-1185">Reference proteome</keyword>
<gene>
    <name evidence="6" type="ordered locus">Clole_0089</name>
</gene>
<dbReference type="GO" id="GO:0046872">
    <property type="term" value="F:metal ion binding"/>
    <property type="evidence" value="ECO:0007669"/>
    <property type="project" value="UniProtKB-KW"/>
</dbReference>
<dbReference type="RefSeq" id="WP_013655150.1">
    <property type="nucleotide sequence ID" value="NC_015275.1"/>
</dbReference>